<dbReference type="AlphaFoldDB" id="A0A2G1W9F6"/>
<dbReference type="PANTHER" id="PTHR42686">
    <property type="entry name" value="GH17980P-RELATED"/>
    <property type="match status" value="1"/>
</dbReference>
<accession>A0A2G1W9F6</accession>
<dbReference type="OrthoDB" id="9772407at2"/>
<sequence>MMPESVASRQTEKPAVPTIGNMLPPIIFGTSALGNLYQAVDRDTKRSIVSEWFAQCDGVVAADSAGKYGAGLALESMADALRSLQVAPDQILISNKLGWRRVPLTSPEPTFEPGAWVGLKHDAVQDISYDGILRCWEQGCELLSPYRPQLVSVHDPDEYLAAASGEDDRKRRWDDILGAYQALSELRDRGDVLAIGVGSKDWRVSEELAKSLPLDWVMLATSLTIRTHPEPLLDFVETMRLQGVSVINSAVFHAGFLTGGDHYDYRKVTGESVEDQELIAWRERFQIQCDRFNVRPAEACVAFGMSPPGVVATALNSSKPSRIAQNVQLVSSEPPAEFWESMKRDGLIDASYPHV</sequence>
<dbReference type="InterPro" id="IPR023210">
    <property type="entry name" value="NADP_OxRdtase_dom"/>
</dbReference>
<evidence type="ECO:0000313" key="2">
    <source>
        <dbReference type="EMBL" id="PHQ35646.1"/>
    </source>
</evidence>
<dbReference type="EMBL" id="NIZW01000006">
    <property type="protein sequence ID" value="PHQ35646.1"/>
    <property type="molecule type" value="Genomic_DNA"/>
</dbReference>
<name>A0A2G1W9F6_9BACT</name>
<dbReference type="GO" id="GO:0005829">
    <property type="term" value="C:cytosol"/>
    <property type="evidence" value="ECO:0007669"/>
    <property type="project" value="TreeGrafter"/>
</dbReference>
<dbReference type="PANTHER" id="PTHR42686:SF1">
    <property type="entry name" value="GH17980P-RELATED"/>
    <property type="match status" value="1"/>
</dbReference>
<protein>
    <submittedName>
        <fullName evidence="2">L-fucose dehydrogenase</fullName>
    </submittedName>
</protein>
<dbReference type="InterPro" id="IPR020471">
    <property type="entry name" value="AKR"/>
</dbReference>
<dbReference type="CDD" id="cd19152">
    <property type="entry name" value="AKR_AKR15A"/>
    <property type="match status" value="1"/>
</dbReference>
<dbReference type="FunFam" id="3.20.20.100:FF:000112">
    <property type="entry name" value="Probable L-fucose dehydrogenase"/>
    <property type="match status" value="1"/>
</dbReference>
<dbReference type="SUPFAM" id="SSF51430">
    <property type="entry name" value="NAD(P)-linked oxidoreductase"/>
    <property type="match status" value="1"/>
</dbReference>
<gene>
    <name evidence="2" type="ORF">CEE69_08470</name>
</gene>
<feature type="domain" description="NADP-dependent oxidoreductase" evidence="1">
    <location>
        <begin position="25"/>
        <end position="342"/>
    </location>
</feature>
<evidence type="ECO:0000313" key="3">
    <source>
        <dbReference type="Proteomes" id="UP000225740"/>
    </source>
</evidence>
<reference evidence="2 3" key="1">
    <citation type="submission" date="2017-06" db="EMBL/GenBank/DDBJ databases">
        <title>Description of Rhodopirellula bahusiensis sp. nov.</title>
        <authorList>
            <person name="Kizina J."/>
            <person name="Harder J."/>
        </authorList>
    </citation>
    <scope>NUCLEOTIDE SEQUENCE [LARGE SCALE GENOMIC DNA]</scope>
    <source>
        <strain evidence="2 3">SWK21</strain>
    </source>
</reference>
<organism evidence="2 3">
    <name type="scientific">Rhodopirellula bahusiensis</name>
    <dbReference type="NCBI Taxonomy" id="2014065"/>
    <lineage>
        <taxon>Bacteria</taxon>
        <taxon>Pseudomonadati</taxon>
        <taxon>Planctomycetota</taxon>
        <taxon>Planctomycetia</taxon>
        <taxon>Pirellulales</taxon>
        <taxon>Pirellulaceae</taxon>
        <taxon>Rhodopirellula</taxon>
    </lineage>
</organism>
<keyword evidence="3" id="KW-1185">Reference proteome</keyword>
<dbReference type="Gene3D" id="3.20.20.100">
    <property type="entry name" value="NADP-dependent oxidoreductase domain"/>
    <property type="match status" value="1"/>
</dbReference>
<evidence type="ECO:0000259" key="1">
    <source>
        <dbReference type="Pfam" id="PF00248"/>
    </source>
</evidence>
<dbReference type="Proteomes" id="UP000225740">
    <property type="component" value="Unassembled WGS sequence"/>
</dbReference>
<proteinExistence type="predicted"/>
<dbReference type="InterPro" id="IPR036812">
    <property type="entry name" value="NAD(P)_OxRdtase_dom_sf"/>
</dbReference>
<dbReference type="GO" id="GO:0016491">
    <property type="term" value="F:oxidoreductase activity"/>
    <property type="evidence" value="ECO:0007669"/>
    <property type="project" value="InterPro"/>
</dbReference>
<comment type="caution">
    <text evidence="2">The sequence shown here is derived from an EMBL/GenBank/DDBJ whole genome shotgun (WGS) entry which is preliminary data.</text>
</comment>
<dbReference type="Pfam" id="PF00248">
    <property type="entry name" value="Aldo_ket_red"/>
    <property type="match status" value="1"/>
</dbReference>